<keyword evidence="3" id="KW-0975">Bacterial flagellum</keyword>
<feature type="domain" description="Flagellin C-terminal" evidence="5">
    <location>
        <begin position="207"/>
        <end position="289"/>
    </location>
</feature>
<evidence type="ECO:0000313" key="7">
    <source>
        <dbReference type="Proteomes" id="UP000189933"/>
    </source>
</evidence>
<gene>
    <name evidence="6" type="ORF">SAMN02745885_02056</name>
</gene>
<keyword evidence="6" id="KW-0282">Flagellum</keyword>
<comment type="similarity">
    <text evidence="2">Belongs to the bacterial flagellin family.</text>
</comment>
<dbReference type="InterPro" id="IPR001029">
    <property type="entry name" value="Flagellin_N"/>
</dbReference>
<dbReference type="GO" id="GO:0009424">
    <property type="term" value="C:bacterial-type flagellum hook"/>
    <property type="evidence" value="ECO:0007669"/>
    <property type="project" value="InterPro"/>
</dbReference>
<evidence type="ECO:0000259" key="4">
    <source>
        <dbReference type="Pfam" id="PF00669"/>
    </source>
</evidence>
<sequence length="291" mass="32225">MRVTNQMMINTFRRNLSSSMREMDRLQEQLSSGRQINRPSDDPVGLTYALRLRTNLTENDQYQRNVSDGLTWLENTDSALNEAGQALQRARELAVYGANGTHSQESLDAIAREVAQIRQHLEAVANTEVAGRYLFAGTKTTTKPYDNGTWQGNTAVMKYEIGPGVTVPVNVSGAEVFGDNTDSVFKALSDLESKLLAGDTAGVSAQIGVIDQWLNKNQSIRAEVGARTNRFQLAQSRLEDGYINFSTLLTKTEDIDTAKVITELKMQEEVYRSALAAGARIIQPTLVDFLR</sequence>
<accession>A0A1T4RDR1</accession>
<protein>
    <submittedName>
        <fullName evidence="6">Flagellar hook-associated protein 3 FlgL</fullName>
    </submittedName>
</protein>
<keyword evidence="6" id="KW-0969">Cilium</keyword>
<comment type="subcellular location">
    <subcellularLocation>
        <location evidence="1">Bacterial flagellum</location>
    </subcellularLocation>
</comment>
<dbReference type="PANTHER" id="PTHR42792">
    <property type="entry name" value="FLAGELLIN"/>
    <property type="match status" value="1"/>
</dbReference>
<keyword evidence="6" id="KW-0966">Cell projection</keyword>
<dbReference type="OrthoDB" id="9758307at2"/>
<dbReference type="GO" id="GO:0071973">
    <property type="term" value="P:bacterial-type flagellum-dependent cell motility"/>
    <property type="evidence" value="ECO:0007669"/>
    <property type="project" value="InterPro"/>
</dbReference>
<dbReference type="Proteomes" id="UP000189933">
    <property type="component" value="Unassembled WGS sequence"/>
</dbReference>
<feature type="domain" description="Flagellin N-terminal" evidence="4">
    <location>
        <begin position="4"/>
        <end position="140"/>
    </location>
</feature>
<dbReference type="NCBIfam" id="TIGR02550">
    <property type="entry name" value="flagell_flgL"/>
    <property type="match status" value="1"/>
</dbReference>
<dbReference type="SUPFAM" id="SSF64518">
    <property type="entry name" value="Phase 1 flagellin"/>
    <property type="match status" value="1"/>
</dbReference>
<dbReference type="PRINTS" id="PR00207">
    <property type="entry name" value="FLAGELLIN"/>
</dbReference>
<evidence type="ECO:0000313" key="6">
    <source>
        <dbReference type="EMBL" id="SKA14164.1"/>
    </source>
</evidence>
<dbReference type="GO" id="GO:0005198">
    <property type="term" value="F:structural molecule activity"/>
    <property type="evidence" value="ECO:0007669"/>
    <property type="project" value="InterPro"/>
</dbReference>
<dbReference type="InterPro" id="IPR001492">
    <property type="entry name" value="Flagellin"/>
</dbReference>
<dbReference type="InterPro" id="IPR013384">
    <property type="entry name" value="Flagell_FlgL"/>
</dbReference>
<evidence type="ECO:0000256" key="1">
    <source>
        <dbReference type="ARBA" id="ARBA00004365"/>
    </source>
</evidence>
<evidence type="ECO:0000259" key="5">
    <source>
        <dbReference type="Pfam" id="PF00700"/>
    </source>
</evidence>
<dbReference type="PANTHER" id="PTHR42792:SF1">
    <property type="entry name" value="FLAGELLAR HOOK-ASSOCIATED PROTEIN 3"/>
    <property type="match status" value="1"/>
</dbReference>
<dbReference type="Pfam" id="PF00700">
    <property type="entry name" value="Flagellin_C"/>
    <property type="match status" value="1"/>
</dbReference>
<evidence type="ECO:0000256" key="3">
    <source>
        <dbReference type="ARBA" id="ARBA00023143"/>
    </source>
</evidence>
<evidence type="ECO:0000256" key="2">
    <source>
        <dbReference type="ARBA" id="ARBA00005709"/>
    </source>
</evidence>
<dbReference type="Pfam" id="PF00669">
    <property type="entry name" value="Flagellin_N"/>
    <property type="match status" value="1"/>
</dbReference>
<dbReference type="EMBL" id="FUXM01000029">
    <property type="protein sequence ID" value="SKA14164.1"/>
    <property type="molecule type" value="Genomic_DNA"/>
</dbReference>
<proteinExistence type="inferred from homology"/>
<dbReference type="AlphaFoldDB" id="A0A1T4RDR1"/>
<organism evidence="6 7">
    <name type="scientific">Carboxydocella sporoproducens DSM 16521</name>
    <dbReference type="NCBI Taxonomy" id="1121270"/>
    <lineage>
        <taxon>Bacteria</taxon>
        <taxon>Bacillati</taxon>
        <taxon>Bacillota</taxon>
        <taxon>Clostridia</taxon>
        <taxon>Eubacteriales</taxon>
        <taxon>Clostridiales Family XVI. Incertae Sedis</taxon>
        <taxon>Carboxydocella</taxon>
    </lineage>
</organism>
<dbReference type="InterPro" id="IPR046358">
    <property type="entry name" value="Flagellin_C"/>
</dbReference>
<name>A0A1T4RDR1_9FIRM</name>
<reference evidence="7" key="1">
    <citation type="submission" date="2017-02" db="EMBL/GenBank/DDBJ databases">
        <authorList>
            <person name="Varghese N."/>
            <person name="Submissions S."/>
        </authorList>
    </citation>
    <scope>NUCLEOTIDE SEQUENCE [LARGE SCALE GENOMIC DNA]</scope>
    <source>
        <strain evidence="7">DSM 16521</strain>
    </source>
</reference>
<keyword evidence="7" id="KW-1185">Reference proteome</keyword>
<dbReference type="Gene3D" id="1.20.1330.10">
    <property type="entry name" value="f41 fragment of flagellin, N-terminal domain"/>
    <property type="match status" value="1"/>
</dbReference>
<dbReference type="RefSeq" id="WP_078666080.1">
    <property type="nucleotide sequence ID" value="NZ_FUXM01000029.1"/>
</dbReference>